<feature type="region of interest" description="Disordered" evidence="1">
    <location>
        <begin position="1"/>
        <end position="65"/>
    </location>
</feature>
<comment type="caution">
    <text evidence="2">The sequence shown here is derived from an EMBL/GenBank/DDBJ whole genome shotgun (WGS) entry which is preliminary data.</text>
</comment>
<feature type="compositionally biased region" description="Basic and acidic residues" evidence="1">
    <location>
        <begin position="10"/>
        <end position="23"/>
    </location>
</feature>
<reference evidence="2" key="1">
    <citation type="submission" date="2019-10" db="EMBL/GenBank/DDBJ databases">
        <authorList>
            <consortium name="DOE Joint Genome Institute"/>
            <person name="Kuo A."/>
            <person name="Miyauchi S."/>
            <person name="Kiss E."/>
            <person name="Drula E."/>
            <person name="Kohler A."/>
            <person name="Sanchez-Garcia M."/>
            <person name="Andreopoulos B."/>
            <person name="Barry K.W."/>
            <person name="Bonito G."/>
            <person name="Buee M."/>
            <person name="Carver A."/>
            <person name="Chen C."/>
            <person name="Cichocki N."/>
            <person name="Clum A."/>
            <person name="Culley D."/>
            <person name="Crous P.W."/>
            <person name="Fauchery L."/>
            <person name="Girlanda M."/>
            <person name="Hayes R."/>
            <person name="Keri Z."/>
            <person name="LaButti K."/>
            <person name="Lipzen A."/>
            <person name="Lombard V."/>
            <person name="Magnuson J."/>
            <person name="Maillard F."/>
            <person name="Morin E."/>
            <person name="Murat C."/>
            <person name="Nolan M."/>
            <person name="Ohm R."/>
            <person name="Pangilinan J."/>
            <person name="Pereira M."/>
            <person name="Perotto S."/>
            <person name="Peter M."/>
            <person name="Riley R."/>
            <person name="Sitrit Y."/>
            <person name="Stielow B."/>
            <person name="Szollosi G."/>
            <person name="Zifcakova L."/>
            <person name="Stursova M."/>
            <person name="Spatafora J.W."/>
            <person name="Tedersoo L."/>
            <person name="Vaario L.-M."/>
            <person name="Yamada A."/>
            <person name="Yan M."/>
            <person name="Wang P."/>
            <person name="Xu J."/>
            <person name="Bruns T."/>
            <person name="Baldrian P."/>
            <person name="Vilgalys R."/>
            <person name="Henrissat B."/>
            <person name="Grigoriev I.V."/>
            <person name="Hibbett D."/>
            <person name="Nagy L.G."/>
            <person name="Martin F.M."/>
        </authorList>
    </citation>
    <scope>NUCLEOTIDE SEQUENCE</scope>
    <source>
        <strain evidence="2">BED1</strain>
    </source>
</reference>
<dbReference type="AlphaFoldDB" id="A0AAD4GEZ6"/>
<evidence type="ECO:0000256" key="1">
    <source>
        <dbReference type="SAM" id="MobiDB-lite"/>
    </source>
</evidence>
<accession>A0AAD4GEZ6</accession>
<feature type="region of interest" description="Disordered" evidence="1">
    <location>
        <begin position="106"/>
        <end position="125"/>
    </location>
</feature>
<name>A0AAD4GEZ6_BOLED</name>
<organism evidence="2 3">
    <name type="scientific">Boletus edulis BED1</name>
    <dbReference type="NCBI Taxonomy" id="1328754"/>
    <lineage>
        <taxon>Eukaryota</taxon>
        <taxon>Fungi</taxon>
        <taxon>Dikarya</taxon>
        <taxon>Basidiomycota</taxon>
        <taxon>Agaricomycotina</taxon>
        <taxon>Agaricomycetes</taxon>
        <taxon>Agaricomycetidae</taxon>
        <taxon>Boletales</taxon>
        <taxon>Boletineae</taxon>
        <taxon>Boletaceae</taxon>
        <taxon>Boletoideae</taxon>
        <taxon>Boletus</taxon>
    </lineage>
</organism>
<sequence length="125" mass="14166">MWSRISSALKPREGNDSDPDHSDTQSTASHSQPDPFHTDATTYYTHQSPPTPPRGAHSRTASREEDMIWSLRTQLALQQEMCAQFEVDLGARDELVEALTIRLDASEKENDKRKSVLRSWKKKAA</sequence>
<gene>
    <name evidence="2" type="ORF">L210DRAFT_857408</name>
</gene>
<dbReference type="Proteomes" id="UP001194468">
    <property type="component" value="Unassembled WGS sequence"/>
</dbReference>
<protein>
    <submittedName>
        <fullName evidence="2">Uncharacterized protein</fullName>
    </submittedName>
</protein>
<dbReference type="EMBL" id="WHUW01000013">
    <property type="protein sequence ID" value="KAF8440060.1"/>
    <property type="molecule type" value="Genomic_DNA"/>
</dbReference>
<feature type="non-terminal residue" evidence="2">
    <location>
        <position position="125"/>
    </location>
</feature>
<evidence type="ECO:0000313" key="2">
    <source>
        <dbReference type="EMBL" id="KAF8440060.1"/>
    </source>
</evidence>
<proteinExistence type="predicted"/>
<evidence type="ECO:0000313" key="3">
    <source>
        <dbReference type="Proteomes" id="UP001194468"/>
    </source>
</evidence>
<reference evidence="2" key="2">
    <citation type="journal article" date="2020" name="Nat. Commun.">
        <title>Large-scale genome sequencing of mycorrhizal fungi provides insights into the early evolution of symbiotic traits.</title>
        <authorList>
            <person name="Miyauchi S."/>
            <person name="Kiss E."/>
            <person name="Kuo A."/>
            <person name="Drula E."/>
            <person name="Kohler A."/>
            <person name="Sanchez-Garcia M."/>
            <person name="Morin E."/>
            <person name="Andreopoulos B."/>
            <person name="Barry K.W."/>
            <person name="Bonito G."/>
            <person name="Buee M."/>
            <person name="Carver A."/>
            <person name="Chen C."/>
            <person name="Cichocki N."/>
            <person name="Clum A."/>
            <person name="Culley D."/>
            <person name="Crous P.W."/>
            <person name="Fauchery L."/>
            <person name="Girlanda M."/>
            <person name="Hayes R.D."/>
            <person name="Keri Z."/>
            <person name="LaButti K."/>
            <person name="Lipzen A."/>
            <person name="Lombard V."/>
            <person name="Magnuson J."/>
            <person name="Maillard F."/>
            <person name="Murat C."/>
            <person name="Nolan M."/>
            <person name="Ohm R.A."/>
            <person name="Pangilinan J."/>
            <person name="Pereira M.F."/>
            <person name="Perotto S."/>
            <person name="Peter M."/>
            <person name="Pfister S."/>
            <person name="Riley R."/>
            <person name="Sitrit Y."/>
            <person name="Stielow J.B."/>
            <person name="Szollosi G."/>
            <person name="Zifcakova L."/>
            <person name="Stursova M."/>
            <person name="Spatafora J.W."/>
            <person name="Tedersoo L."/>
            <person name="Vaario L.M."/>
            <person name="Yamada A."/>
            <person name="Yan M."/>
            <person name="Wang P."/>
            <person name="Xu J."/>
            <person name="Bruns T."/>
            <person name="Baldrian P."/>
            <person name="Vilgalys R."/>
            <person name="Dunand C."/>
            <person name="Henrissat B."/>
            <person name="Grigoriev I.V."/>
            <person name="Hibbett D."/>
            <person name="Nagy L.G."/>
            <person name="Martin F.M."/>
        </authorList>
    </citation>
    <scope>NUCLEOTIDE SEQUENCE</scope>
    <source>
        <strain evidence="2">BED1</strain>
    </source>
</reference>
<keyword evidence="3" id="KW-1185">Reference proteome</keyword>
<feature type="compositionally biased region" description="Polar residues" evidence="1">
    <location>
        <begin position="39"/>
        <end position="48"/>
    </location>
</feature>
<feature type="compositionally biased region" description="Basic residues" evidence="1">
    <location>
        <begin position="115"/>
        <end position="125"/>
    </location>
</feature>